<dbReference type="eggNOG" id="KOG3911">
    <property type="taxonomic scope" value="Eukaryota"/>
</dbReference>
<dbReference type="GO" id="GO:0006364">
    <property type="term" value="P:rRNA processing"/>
    <property type="evidence" value="ECO:0007669"/>
    <property type="project" value="UniProtKB-KW"/>
</dbReference>
<feature type="region of interest" description="Disordered" evidence="5">
    <location>
        <begin position="1"/>
        <end position="74"/>
    </location>
</feature>
<reference evidence="6 7" key="1">
    <citation type="journal article" date="2012" name="Genome Biol.">
        <title>Genome and low-iron response of an oceanic diatom adapted to chronic iron limitation.</title>
        <authorList>
            <person name="Lommer M."/>
            <person name="Specht M."/>
            <person name="Roy A.S."/>
            <person name="Kraemer L."/>
            <person name="Andreson R."/>
            <person name="Gutowska M.A."/>
            <person name="Wolf J."/>
            <person name="Bergner S.V."/>
            <person name="Schilhabel M.B."/>
            <person name="Klostermeier U.C."/>
            <person name="Beiko R.G."/>
            <person name="Rosenstiel P."/>
            <person name="Hippler M."/>
            <person name="Laroche J."/>
        </authorList>
    </citation>
    <scope>NUCLEOTIDE SEQUENCE [LARGE SCALE GENOMIC DNA]</scope>
    <source>
        <strain evidence="6 7">CCMP1005</strain>
    </source>
</reference>
<dbReference type="AlphaFoldDB" id="K0R4V5"/>
<evidence type="ECO:0000256" key="3">
    <source>
        <dbReference type="ARBA" id="ARBA00022552"/>
    </source>
</evidence>
<comment type="subcellular location">
    <subcellularLocation>
        <location evidence="1">Nucleus</location>
    </subcellularLocation>
</comment>
<feature type="compositionally biased region" description="Polar residues" evidence="5">
    <location>
        <begin position="598"/>
        <end position="607"/>
    </location>
</feature>
<keyword evidence="4" id="KW-0539">Nucleus</keyword>
<comment type="similarity">
    <text evidence="2">Belongs to the RRP1 family.</text>
</comment>
<evidence type="ECO:0000313" key="6">
    <source>
        <dbReference type="EMBL" id="EJK46839.1"/>
    </source>
</evidence>
<dbReference type="OMA" id="WQQQPRI"/>
<feature type="compositionally biased region" description="Polar residues" evidence="5">
    <location>
        <begin position="1"/>
        <end position="10"/>
    </location>
</feature>
<evidence type="ECO:0000256" key="1">
    <source>
        <dbReference type="ARBA" id="ARBA00004123"/>
    </source>
</evidence>
<feature type="compositionally biased region" description="Acidic residues" evidence="5">
    <location>
        <begin position="210"/>
        <end position="221"/>
    </location>
</feature>
<dbReference type="GO" id="GO:0030688">
    <property type="term" value="C:preribosome, small subunit precursor"/>
    <property type="evidence" value="ECO:0007669"/>
    <property type="project" value="InterPro"/>
</dbReference>
<feature type="region of interest" description="Disordered" evidence="5">
    <location>
        <begin position="210"/>
        <end position="234"/>
    </location>
</feature>
<dbReference type="PANTHER" id="PTHR13026:SF0">
    <property type="entry name" value="RIBOSOMAL RNA PROCESSING 1B"/>
    <property type="match status" value="1"/>
</dbReference>
<keyword evidence="3" id="KW-0698">rRNA processing</keyword>
<dbReference type="PANTHER" id="PTHR13026">
    <property type="entry name" value="NNP-1 PROTEIN NOVEL NUCLEAR PROTEIN 1 NOP52"/>
    <property type="match status" value="1"/>
</dbReference>
<feature type="compositionally biased region" description="Polar residues" evidence="5">
    <location>
        <begin position="21"/>
        <end position="32"/>
    </location>
</feature>
<comment type="caution">
    <text evidence="6">The sequence shown here is derived from an EMBL/GenBank/DDBJ whole genome shotgun (WGS) entry which is preliminary data.</text>
</comment>
<protein>
    <submittedName>
        <fullName evidence="6">Uncharacterized protein</fullName>
    </submittedName>
</protein>
<sequence>MVSDSSSTKILSKRARRAQGPNPSNTWQQQPRIKSASARAKADINYANLGDENPTKQISESRSGSSKLQTMLDPNLSLDSPEVKFGRLLGGTDQRSRHAAVKMLRQYLQERSSVGVGAGLSELDLLKLWKGLWYTLYMADKQPVQDKLSKLLAELLWCLAASEEDDEYAGNEYFKESEGYDLDAAIPDEDVEMEIINQVTEGEYDLMGATDEESEDEEEYNDGAAEEHTDTEEERIEALTYKHCQGAHLVVLFISTFLQTVRREWGNVDKHRIDKFYTAVRLMISEVRPIQCNKFCPPPVPRNSSPFPPDSASLLSLLLKAYKYLAKRNWNLGIIRLFNDILYEEGLSADTIGLTNGMRYHLIDICVEELAKVNAMHDVRKLTEGMLLDVLEPFFGLAQGAQDKNVQKRVMDKVLLKFLVEYSFVSPVALAEEESPNEESQVFDNVNVGVVSQMIFDIASDPDTDERFRKSLYDMHKTYTRQIRAAGRDVEIIDEVEGEDLPNDKQNNEAEIEEEPESGSSMPQEREPKKKRRKKRKSKDGPDSRENPSQVEDPPKKSKKRKKAQLEEKEEATSKPVLKQSKKGTTSPPSVSPRAMQSPDQVQIASSSEEEVAGFGKSKRVSFGKMNHCKSHKASSEGSQDTPKAALGHFDTYSGERNHQKCPSKYN</sequence>
<feature type="region of interest" description="Disordered" evidence="5">
    <location>
        <begin position="495"/>
        <end position="667"/>
    </location>
</feature>
<accession>K0R4V5</accession>
<proteinExistence type="inferred from homology"/>
<evidence type="ECO:0000313" key="7">
    <source>
        <dbReference type="Proteomes" id="UP000266841"/>
    </source>
</evidence>
<feature type="compositionally biased region" description="Basic residues" evidence="5">
    <location>
        <begin position="617"/>
        <end position="633"/>
    </location>
</feature>
<dbReference type="Proteomes" id="UP000266841">
    <property type="component" value="Unassembled WGS sequence"/>
</dbReference>
<feature type="compositionally biased region" description="Basic residues" evidence="5">
    <location>
        <begin position="529"/>
        <end position="538"/>
    </location>
</feature>
<organism evidence="6 7">
    <name type="scientific">Thalassiosira oceanica</name>
    <name type="common">Marine diatom</name>
    <dbReference type="NCBI Taxonomy" id="159749"/>
    <lineage>
        <taxon>Eukaryota</taxon>
        <taxon>Sar</taxon>
        <taxon>Stramenopiles</taxon>
        <taxon>Ochrophyta</taxon>
        <taxon>Bacillariophyta</taxon>
        <taxon>Coscinodiscophyceae</taxon>
        <taxon>Thalassiosirophycidae</taxon>
        <taxon>Thalassiosirales</taxon>
        <taxon>Thalassiosiraceae</taxon>
        <taxon>Thalassiosira</taxon>
    </lineage>
</organism>
<dbReference type="GO" id="GO:0005634">
    <property type="term" value="C:nucleus"/>
    <property type="evidence" value="ECO:0007669"/>
    <property type="project" value="UniProtKB-SubCell"/>
</dbReference>
<name>K0R4V5_THAOC</name>
<keyword evidence="7" id="KW-1185">Reference proteome</keyword>
<dbReference type="InterPro" id="IPR010301">
    <property type="entry name" value="RRP1"/>
</dbReference>
<evidence type="ECO:0000256" key="4">
    <source>
        <dbReference type="ARBA" id="ARBA00023242"/>
    </source>
</evidence>
<dbReference type="Pfam" id="PF05997">
    <property type="entry name" value="Nop52"/>
    <property type="match status" value="2"/>
</dbReference>
<feature type="compositionally biased region" description="Polar residues" evidence="5">
    <location>
        <begin position="55"/>
        <end position="69"/>
    </location>
</feature>
<evidence type="ECO:0000256" key="2">
    <source>
        <dbReference type="ARBA" id="ARBA00006374"/>
    </source>
</evidence>
<evidence type="ECO:0000256" key="5">
    <source>
        <dbReference type="SAM" id="MobiDB-lite"/>
    </source>
</evidence>
<dbReference type="OrthoDB" id="2019504at2759"/>
<dbReference type="EMBL" id="AGNL01047505">
    <property type="protein sequence ID" value="EJK46839.1"/>
    <property type="molecule type" value="Genomic_DNA"/>
</dbReference>
<gene>
    <name evidence="6" type="ORF">THAOC_34477</name>
</gene>
<feature type="compositionally biased region" description="Basic and acidic residues" evidence="5">
    <location>
        <begin position="564"/>
        <end position="573"/>
    </location>
</feature>